<evidence type="ECO:0000313" key="5">
    <source>
        <dbReference type="EMBL" id="MBL0888212.1"/>
    </source>
</evidence>
<evidence type="ECO:0000256" key="2">
    <source>
        <dbReference type="ARBA" id="ARBA00023015"/>
    </source>
</evidence>
<keyword evidence="6" id="KW-1185">Reference proteome</keyword>
<comment type="caution">
    <text evidence="5">The sequence shown here is derived from an EMBL/GenBank/DDBJ whole genome shotgun (WGS) entry which is preliminary data.</text>
</comment>
<dbReference type="SUPFAM" id="SSF46785">
    <property type="entry name" value="Winged helix' DNA-binding domain"/>
    <property type="match status" value="1"/>
</dbReference>
<dbReference type="PROSITE" id="PS50931">
    <property type="entry name" value="HTH_LYSR"/>
    <property type="match status" value="1"/>
</dbReference>
<feature type="domain" description="HTH lysR-type" evidence="4">
    <location>
        <begin position="5"/>
        <end position="62"/>
    </location>
</feature>
<name>A0ABS1LRT0_9MICO</name>
<evidence type="ECO:0000256" key="3">
    <source>
        <dbReference type="ARBA" id="ARBA00023163"/>
    </source>
</evidence>
<evidence type="ECO:0000259" key="4">
    <source>
        <dbReference type="PROSITE" id="PS50931"/>
    </source>
</evidence>
<dbReference type="InterPro" id="IPR036390">
    <property type="entry name" value="WH_DNA-bd_sf"/>
</dbReference>
<dbReference type="PANTHER" id="PTHR30126">
    <property type="entry name" value="HTH-TYPE TRANSCRIPTIONAL REGULATOR"/>
    <property type="match status" value="1"/>
</dbReference>
<dbReference type="EMBL" id="JABBYC010000047">
    <property type="protein sequence ID" value="MBL0888212.1"/>
    <property type="molecule type" value="Genomic_DNA"/>
</dbReference>
<dbReference type="Gene3D" id="1.10.10.10">
    <property type="entry name" value="Winged helix-like DNA-binding domain superfamily/Winged helix DNA-binding domain"/>
    <property type="match status" value="1"/>
</dbReference>
<dbReference type="InterPro" id="IPR000847">
    <property type="entry name" value="LysR_HTH_N"/>
</dbReference>
<protein>
    <submittedName>
        <fullName evidence="5">LysR family transcriptional regulator</fullName>
    </submittedName>
</protein>
<proteinExistence type="inferred from homology"/>
<dbReference type="InterPro" id="IPR036388">
    <property type="entry name" value="WH-like_DNA-bd_sf"/>
</dbReference>
<reference evidence="5 6" key="1">
    <citation type="journal article" date="2021" name="Arch. Microbiol.">
        <title>Myceligenerans indicum sp. nov., an actinobacterium isolated from mangrove sediment of Sundarbans, India.</title>
        <authorList>
            <person name="Asha K."/>
            <person name="Bhadury P."/>
        </authorList>
    </citation>
    <scope>NUCLEOTIDE SEQUENCE [LARGE SCALE GENOMIC DNA]</scope>
    <source>
        <strain evidence="5 6">I2</strain>
    </source>
</reference>
<dbReference type="Proteomes" id="UP000675409">
    <property type="component" value="Unassembled WGS sequence"/>
</dbReference>
<keyword evidence="2" id="KW-0805">Transcription regulation</keyword>
<dbReference type="PRINTS" id="PR00039">
    <property type="entry name" value="HTHLYSR"/>
</dbReference>
<evidence type="ECO:0000256" key="1">
    <source>
        <dbReference type="ARBA" id="ARBA00009437"/>
    </source>
</evidence>
<dbReference type="Pfam" id="PF00126">
    <property type="entry name" value="HTH_1"/>
    <property type="match status" value="1"/>
</dbReference>
<keyword evidence="3" id="KW-0804">Transcription</keyword>
<organism evidence="5 6">
    <name type="scientific">Myceligenerans indicum</name>
    <dbReference type="NCBI Taxonomy" id="2593663"/>
    <lineage>
        <taxon>Bacteria</taxon>
        <taxon>Bacillati</taxon>
        <taxon>Actinomycetota</taxon>
        <taxon>Actinomycetes</taxon>
        <taxon>Micrococcales</taxon>
        <taxon>Promicromonosporaceae</taxon>
        <taxon>Myceligenerans</taxon>
    </lineage>
</organism>
<evidence type="ECO:0000313" key="6">
    <source>
        <dbReference type="Proteomes" id="UP000675409"/>
    </source>
</evidence>
<dbReference type="PANTHER" id="PTHR30126:SF39">
    <property type="entry name" value="HTH-TYPE TRANSCRIPTIONAL REGULATOR CYSL"/>
    <property type="match status" value="1"/>
</dbReference>
<comment type="similarity">
    <text evidence="1">Belongs to the LysR transcriptional regulatory family.</text>
</comment>
<sequence length="297" mass="31600">MTSLPSVEDLRLVDAVRRHGSVGAAARELLVTQPSASQRLAALERRLGVRLFERDTTGARPTGAGQEYCAQAAHILDHLRGIGERALAAAQSRTVSVGTLPSLAGTLFAMLDVLLDDVAVQPEVEHGPRLLEWVERGTLDAAFVTIAGQVPLPRGLVVTEVGGHDLVTLLPEGAPQPSGGRRPYAGQTVVYCALDLAADDLHRRLAELGAHARRGATAESTVRAARERRCAAVVPDMVAGWYAAPGDRIERAPVRGRISLSVVSRSPAPPEILSVLPALRRRLARGNVHARSTPATR</sequence>
<dbReference type="SUPFAM" id="SSF53850">
    <property type="entry name" value="Periplasmic binding protein-like II"/>
    <property type="match status" value="1"/>
</dbReference>
<dbReference type="RefSeq" id="WP_201850064.1">
    <property type="nucleotide sequence ID" value="NZ_JABBYC010000047.1"/>
</dbReference>
<accession>A0ABS1LRT0</accession>
<gene>
    <name evidence="5" type="ORF">HGK34_18305</name>
</gene>